<dbReference type="EMBL" id="CAJNNW010028261">
    <property type="protein sequence ID" value="CAE8695418.1"/>
    <property type="molecule type" value="Genomic_DNA"/>
</dbReference>
<feature type="transmembrane region" description="Helical" evidence="2">
    <location>
        <begin position="40"/>
        <end position="63"/>
    </location>
</feature>
<protein>
    <submittedName>
        <fullName evidence="3">Uncharacterized protein</fullName>
    </submittedName>
</protein>
<keyword evidence="2" id="KW-0812">Transmembrane</keyword>
<comment type="caution">
    <text evidence="3">The sequence shown here is derived from an EMBL/GenBank/DDBJ whole genome shotgun (WGS) entry which is preliminary data.</text>
</comment>
<dbReference type="Proteomes" id="UP000626109">
    <property type="component" value="Unassembled WGS sequence"/>
</dbReference>
<evidence type="ECO:0000313" key="4">
    <source>
        <dbReference type="Proteomes" id="UP000626109"/>
    </source>
</evidence>
<evidence type="ECO:0000256" key="1">
    <source>
        <dbReference type="SAM" id="MobiDB-lite"/>
    </source>
</evidence>
<gene>
    <name evidence="3" type="ORF">PGLA2088_LOCUS29328</name>
</gene>
<feature type="compositionally biased region" description="Basic residues" evidence="1">
    <location>
        <begin position="1"/>
        <end position="18"/>
    </location>
</feature>
<organism evidence="3 4">
    <name type="scientific">Polarella glacialis</name>
    <name type="common">Dinoflagellate</name>
    <dbReference type="NCBI Taxonomy" id="89957"/>
    <lineage>
        <taxon>Eukaryota</taxon>
        <taxon>Sar</taxon>
        <taxon>Alveolata</taxon>
        <taxon>Dinophyceae</taxon>
        <taxon>Suessiales</taxon>
        <taxon>Suessiaceae</taxon>
        <taxon>Polarella</taxon>
    </lineage>
</organism>
<keyword evidence="2" id="KW-0472">Membrane</keyword>
<feature type="region of interest" description="Disordered" evidence="1">
    <location>
        <begin position="1"/>
        <end position="29"/>
    </location>
</feature>
<accession>A0A813K5L5</accession>
<name>A0A813K5L5_POLGL</name>
<sequence length="296" mass="32157">MKSGRRPATTRRKLRPGRRKGDDDDDYDDLEEQRPRGIALHWYIISLSILLVVGLSFISFMALPDVRAHSLLSAVLIRRRAAISGDPHSEDHDGGSDEERIALLKAAEEALAIPLPLLPKASSAERGLQQQHAHDQFSMLSSLAGRSKSAAGTLAGARTESASIASLGGIALFSGETWYQLHAPADADEVTFGTWIYLPHVQDVLFPSSSESMKTIAATKVSGCASAGDYAPGWAFFVHEWSTTNRQLRLSWTDGATGCNEVFSTTALVPYDKWVQVGFSFSKANNRVTVALDKSV</sequence>
<proteinExistence type="predicted"/>
<keyword evidence="2" id="KW-1133">Transmembrane helix</keyword>
<evidence type="ECO:0000256" key="2">
    <source>
        <dbReference type="SAM" id="Phobius"/>
    </source>
</evidence>
<feature type="non-terminal residue" evidence="3">
    <location>
        <position position="296"/>
    </location>
</feature>
<reference evidence="3" key="1">
    <citation type="submission" date="2021-02" db="EMBL/GenBank/DDBJ databases">
        <authorList>
            <person name="Dougan E. K."/>
            <person name="Rhodes N."/>
            <person name="Thang M."/>
            <person name="Chan C."/>
        </authorList>
    </citation>
    <scope>NUCLEOTIDE SEQUENCE</scope>
</reference>
<evidence type="ECO:0000313" key="3">
    <source>
        <dbReference type="EMBL" id="CAE8695418.1"/>
    </source>
</evidence>
<dbReference type="AlphaFoldDB" id="A0A813K5L5"/>